<dbReference type="Pfam" id="PF07653">
    <property type="entry name" value="SH3_2"/>
    <property type="match status" value="1"/>
</dbReference>
<proteinExistence type="predicted"/>
<feature type="compositionally biased region" description="Basic residues" evidence="3">
    <location>
        <begin position="147"/>
        <end position="156"/>
    </location>
</feature>
<keyword evidence="1 2" id="KW-0728">SH3 domain</keyword>
<dbReference type="Gene3D" id="2.30.42.10">
    <property type="match status" value="1"/>
</dbReference>
<dbReference type="Proteomes" id="UP001321473">
    <property type="component" value="Unassembled WGS sequence"/>
</dbReference>
<dbReference type="AlphaFoldDB" id="A0AAQ4E8W7"/>
<dbReference type="SUPFAM" id="SSF50156">
    <property type="entry name" value="PDZ domain-like"/>
    <property type="match status" value="1"/>
</dbReference>
<dbReference type="InterPro" id="IPR036028">
    <property type="entry name" value="SH3-like_dom_sf"/>
</dbReference>
<protein>
    <recommendedName>
        <fullName evidence="4">SH3 domain-containing protein</fullName>
    </recommendedName>
</protein>
<feature type="region of interest" description="Disordered" evidence="3">
    <location>
        <begin position="130"/>
        <end position="166"/>
    </location>
</feature>
<keyword evidence="6" id="KW-1185">Reference proteome</keyword>
<dbReference type="InterPro" id="IPR001452">
    <property type="entry name" value="SH3_domain"/>
</dbReference>
<dbReference type="EMBL" id="JARKHS020020035">
    <property type="protein sequence ID" value="KAK8771197.1"/>
    <property type="molecule type" value="Genomic_DNA"/>
</dbReference>
<evidence type="ECO:0000256" key="2">
    <source>
        <dbReference type="PROSITE-ProRule" id="PRU00192"/>
    </source>
</evidence>
<dbReference type="SUPFAM" id="SSF50044">
    <property type="entry name" value="SH3-domain"/>
    <property type="match status" value="1"/>
</dbReference>
<dbReference type="GO" id="GO:0150105">
    <property type="term" value="P:protein localization to cell-cell junction"/>
    <property type="evidence" value="ECO:0007669"/>
    <property type="project" value="TreeGrafter"/>
</dbReference>
<dbReference type="GO" id="GO:0098609">
    <property type="term" value="P:cell-cell adhesion"/>
    <property type="evidence" value="ECO:0007669"/>
    <property type="project" value="TreeGrafter"/>
</dbReference>
<evidence type="ECO:0000313" key="5">
    <source>
        <dbReference type="EMBL" id="KAK8771197.1"/>
    </source>
</evidence>
<reference evidence="5 6" key="1">
    <citation type="journal article" date="2023" name="Arcadia Sci">
        <title>De novo assembly of a long-read Amblyomma americanum tick genome.</title>
        <authorList>
            <person name="Chou S."/>
            <person name="Poskanzer K.E."/>
            <person name="Rollins M."/>
            <person name="Thuy-Boun P.S."/>
        </authorList>
    </citation>
    <scope>NUCLEOTIDE SEQUENCE [LARGE SCALE GENOMIC DNA]</scope>
    <source>
        <strain evidence="5">F_SG_1</strain>
        <tissue evidence="5">Salivary glands</tissue>
    </source>
</reference>
<dbReference type="InterPro" id="IPR027417">
    <property type="entry name" value="P-loop_NTPase"/>
</dbReference>
<evidence type="ECO:0000259" key="4">
    <source>
        <dbReference type="PROSITE" id="PS50002"/>
    </source>
</evidence>
<dbReference type="GO" id="GO:0005923">
    <property type="term" value="C:bicellular tight junction"/>
    <property type="evidence" value="ECO:0007669"/>
    <property type="project" value="TreeGrafter"/>
</dbReference>
<dbReference type="CDD" id="cd00136">
    <property type="entry name" value="PDZ_canonical"/>
    <property type="match status" value="1"/>
</dbReference>
<sequence length="254" mass="28401">MGQSPGGNDRVLLVVQVNGVDVRWATREEAVQRLVQLQGPVQLLVQAAREEYEEVVSSQKGDSFHVRAHFSHEPTSKGELALHPGEVFRVVDTLHNGALGSWLAFRLGRNHQEIQRGLIPNAVRAEELAAQQARRRDADSGSSRTSFFRRRRRATRAKSGDPWEDPEGLSKFPAYERVALKHPGFIRPVVLFGPMADVARERLLRDYPLKYACPRKVSCSLEIIPVHESGSTCTSMKGPEDSAIQFLRVQDSNS</sequence>
<dbReference type="GO" id="GO:0050839">
    <property type="term" value="F:cell adhesion molecule binding"/>
    <property type="evidence" value="ECO:0007669"/>
    <property type="project" value="TreeGrafter"/>
</dbReference>
<dbReference type="InterPro" id="IPR036034">
    <property type="entry name" value="PDZ_sf"/>
</dbReference>
<evidence type="ECO:0000256" key="1">
    <source>
        <dbReference type="ARBA" id="ARBA00022443"/>
    </source>
</evidence>
<dbReference type="CDD" id="cd11859">
    <property type="entry name" value="SH3_ZO"/>
    <property type="match status" value="1"/>
</dbReference>
<feature type="domain" description="SH3" evidence="4">
    <location>
        <begin position="61"/>
        <end position="129"/>
    </location>
</feature>
<dbReference type="GO" id="GO:0005886">
    <property type="term" value="C:plasma membrane"/>
    <property type="evidence" value="ECO:0007669"/>
    <property type="project" value="TreeGrafter"/>
</dbReference>
<dbReference type="Gene3D" id="3.40.50.300">
    <property type="entry name" value="P-loop containing nucleotide triphosphate hydrolases"/>
    <property type="match status" value="1"/>
</dbReference>
<name>A0AAQ4E8W7_AMBAM</name>
<evidence type="ECO:0000256" key="3">
    <source>
        <dbReference type="SAM" id="MobiDB-lite"/>
    </source>
</evidence>
<dbReference type="PROSITE" id="PS50002">
    <property type="entry name" value="SH3"/>
    <property type="match status" value="1"/>
</dbReference>
<gene>
    <name evidence="5" type="ORF">V5799_025565</name>
</gene>
<dbReference type="Gene3D" id="2.30.30.40">
    <property type="entry name" value="SH3 Domains"/>
    <property type="match status" value="1"/>
</dbReference>
<evidence type="ECO:0000313" key="6">
    <source>
        <dbReference type="Proteomes" id="UP001321473"/>
    </source>
</evidence>
<dbReference type="PANTHER" id="PTHR13865">
    <property type="entry name" value="TIGHT JUNCTION PROTEIN"/>
    <property type="match status" value="1"/>
</dbReference>
<dbReference type="GO" id="GO:0045216">
    <property type="term" value="P:cell-cell junction organization"/>
    <property type="evidence" value="ECO:0007669"/>
    <property type="project" value="TreeGrafter"/>
</dbReference>
<dbReference type="PANTHER" id="PTHR13865:SF28">
    <property type="entry name" value="POLYCHAETOID, ISOFORM O"/>
    <property type="match status" value="1"/>
</dbReference>
<comment type="caution">
    <text evidence="5">The sequence shown here is derived from an EMBL/GenBank/DDBJ whole genome shotgun (WGS) entry which is preliminary data.</text>
</comment>
<accession>A0AAQ4E8W7</accession>
<organism evidence="5 6">
    <name type="scientific">Amblyomma americanum</name>
    <name type="common">Lone star tick</name>
    <dbReference type="NCBI Taxonomy" id="6943"/>
    <lineage>
        <taxon>Eukaryota</taxon>
        <taxon>Metazoa</taxon>
        <taxon>Ecdysozoa</taxon>
        <taxon>Arthropoda</taxon>
        <taxon>Chelicerata</taxon>
        <taxon>Arachnida</taxon>
        <taxon>Acari</taxon>
        <taxon>Parasitiformes</taxon>
        <taxon>Ixodida</taxon>
        <taxon>Ixodoidea</taxon>
        <taxon>Ixodidae</taxon>
        <taxon>Amblyomminae</taxon>
        <taxon>Amblyomma</taxon>
    </lineage>
</organism>